<name>A0A318JEC6_9BURK</name>
<dbReference type="AlphaFoldDB" id="A0A318JEC6"/>
<reference evidence="2 3" key="1">
    <citation type="submission" date="2018-05" db="EMBL/GenBank/DDBJ databases">
        <title>Genomic Encyclopedia of Type Strains, Phase IV (KMG-IV): sequencing the most valuable type-strain genomes for metagenomic binning, comparative biology and taxonomic classification.</title>
        <authorList>
            <person name="Goeker M."/>
        </authorList>
    </citation>
    <scope>NUCLEOTIDE SEQUENCE [LARGE SCALE GENOMIC DNA]</scope>
    <source>
        <strain evidence="2 3">DSM 19792</strain>
    </source>
</reference>
<protein>
    <submittedName>
        <fullName evidence="2">Uncharacterized protein</fullName>
    </submittedName>
</protein>
<dbReference type="RefSeq" id="WP_170133474.1">
    <property type="nucleotide sequence ID" value="NZ_QJKB01000002.1"/>
</dbReference>
<comment type="caution">
    <text evidence="2">The sequence shown here is derived from an EMBL/GenBank/DDBJ whole genome shotgun (WGS) entry which is preliminary data.</text>
</comment>
<feature type="compositionally biased region" description="Polar residues" evidence="1">
    <location>
        <begin position="1"/>
        <end position="17"/>
    </location>
</feature>
<accession>A0A318JEC6</accession>
<sequence length="55" mass="5753">MKNTLNKLTQAGPNLSDVQDHSRLSDALNEMRVLSESEVLSVAGGPEVDVESGGG</sequence>
<evidence type="ECO:0000313" key="2">
    <source>
        <dbReference type="EMBL" id="PXX45330.1"/>
    </source>
</evidence>
<evidence type="ECO:0000313" key="3">
    <source>
        <dbReference type="Proteomes" id="UP000247792"/>
    </source>
</evidence>
<dbReference type="Proteomes" id="UP000247792">
    <property type="component" value="Unassembled WGS sequence"/>
</dbReference>
<evidence type="ECO:0000256" key="1">
    <source>
        <dbReference type="SAM" id="MobiDB-lite"/>
    </source>
</evidence>
<dbReference type="EMBL" id="QJKB01000002">
    <property type="protein sequence ID" value="PXX45330.1"/>
    <property type="molecule type" value="Genomic_DNA"/>
</dbReference>
<organism evidence="2 3">
    <name type="scientific">Undibacterium pigrum</name>
    <dbReference type="NCBI Taxonomy" id="401470"/>
    <lineage>
        <taxon>Bacteria</taxon>
        <taxon>Pseudomonadati</taxon>
        <taxon>Pseudomonadota</taxon>
        <taxon>Betaproteobacteria</taxon>
        <taxon>Burkholderiales</taxon>
        <taxon>Oxalobacteraceae</taxon>
        <taxon>Undibacterium</taxon>
    </lineage>
</organism>
<feature type="region of interest" description="Disordered" evidence="1">
    <location>
        <begin position="1"/>
        <end position="22"/>
    </location>
</feature>
<proteinExistence type="predicted"/>
<keyword evidence="3" id="KW-1185">Reference proteome</keyword>
<gene>
    <name evidence="2" type="ORF">DFR42_102558</name>
</gene>